<evidence type="ECO:0000256" key="1">
    <source>
        <dbReference type="SAM" id="Phobius"/>
    </source>
</evidence>
<gene>
    <name evidence="2" type="ORF">LIER_08963</name>
</gene>
<name>A0AAV3PFY8_LITER</name>
<keyword evidence="3" id="KW-1185">Reference proteome</keyword>
<dbReference type="EMBL" id="BAABME010001489">
    <property type="protein sequence ID" value="GAA0149906.1"/>
    <property type="molecule type" value="Genomic_DNA"/>
</dbReference>
<keyword evidence="1" id="KW-0472">Membrane</keyword>
<proteinExistence type="predicted"/>
<organism evidence="2 3">
    <name type="scientific">Lithospermum erythrorhizon</name>
    <name type="common">Purple gromwell</name>
    <name type="synonym">Lithospermum officinale var. erythrorhizon</name>
    <dbReference type="NCBI Taxonomy" id="34254"/>
    <lineage>
        <taxon>Eukaryota</taxon>
        <taxon>Viridiplantae</taxon>
        <taxon>Streptophyta</taxon>
        <taxon>Embryophyta</taxon>
        <taxon>Tracheophyta</taxon>
        <taxon>Spermatophyta</taxon>
        <taxon>Magnoliopsida</taxon>
        <taxon>eudicotyledons</taxon>
        <taxon>Gunneridae</taxon>
        <taxon>Pentapetalae</taxon>
        <taxon>asterids</taxon>
        <taxon>lamiids</taxon>
        <taxon>Boraginales</taxon>
        <taxon>Boraginaceae</taxon>
        <taxon>Boraginoideae</taxon>
        <taxon>Lithospermeae</taxon>
        <taxon>Lithospermum</taxon>
    </lineage>
</organism>
<reference evidence="2 3" key="1">
    <citation type="submission" date="2024-01" db="EMBL/GenBank/DDBJ databases">
        <title>The complete chloroplast genome sequence of Lithospermum erythrorhizon: insights into the phylogenetic relationship among Boraginaceae species and the maternal lineages of purple gromwells.</title>
        <authorList>
            <person name="Okada T."/>
            <person name="Watanabe K."/>
        </authorList>
    </citation>
    <scope>NUCLEOTIDE SEQUENCE [LARGE SCALE GENOMIC DNA]</scope>
</reference>
<evidence type="ECO:0000313" key="2">
    <source>
        <dbReference type="EMBL" id="GAA0149906.1"/>
    </source>
</evidence>
<sequence>MKLAFIPPNVVNGRLVVKYKEIDVLPGVNCWKSAAFGYIVIICFKMVHVFFARRPLIIKAWTHDAKIDRKGEARVPVWPLMVDSATSTLKRIACVRVYVEIDVNWELSEFVPLIDDLGNEFQQKNQF</sequence>
<evidence type="ECO:0000313" key="3">
    <source>
        <dbReference type="Proteomes" id="UP001454036"/>
    </source>
</evidence>
<dbReference type="Proteomes" id="UP001454036">
    <property type="component" value="Unassembled WGS sequence"/>
</dbReference>
<dbReference type="AlphaFoldDB" id="A0AAV3PFY8"/>
<protein>
    <submittedName>
        <fullName evidence="2">Uncharacterized protein</fullName>
    </submittedName>
</protein>
<keyword evidence="1" id="KW-1133">Transmembrane helix</keyword>
<feature type="transmembrane region" description="Helical" evidence="1">
    <location>
        <begin position="35"/>
        <end position="52"/>
    </location>
</feature>
<keyword evidence="1" id="KW-0812">Transmembrane</keyword>
<comment type="caution">
    <text evidence="2">The sequence shown here is derived from an EMBL/GenBank/DDBJ whole genome shotgun (WGS) entry which is preliminary data.</text>
</comment>
<accession>A0AAV3PFY8</accession>